<organism evidence="1 2">
    <name type="scientific">Campylobacter geochelonis</name>
    <dbReference type="NCBI Taxonomy" id="1780362"/>
    <lineage>
        <taxon>Bacteria</taxon>
        <taxon>Pseudomonadati</taxon>
        <taxon>Campylobacterota</taxon>
        <taxon>Epsilonproteobacteria</taxon>
        <taxon>Campylobacterales</taxon>
        <taxon>Campylobacteraceae</taxon>
        <taxon>Campylobacter</taxon>
    </lineage>
</organism>
<dbReference type="AlphaFoldDB" id="A0A128EIM4"/>
<evidence type="ECO:0000313" key="1">
    <source>
        <dbReference type="EMBL" id="CZE48694.1"/>
    </source>
</evidence>
<proteinExistence type="predicted"/>
<reference evidence="1 2" key="1">
    <citation type="submission" date="2016-02" db="EMBL/GenBank/DDBJ databases">
        <authorList>
            <consortium name="Pathogen Informatics"/>
        </authorList>
    </citation>
    <scope>NUCLEOTIDE SEQUENCE [LARGE SCALE GENOMIC DNA]</scope>
    <source>
        <strain evidence="1 2">RC20</strain>
    </source>
</reference>
<name>A0A128EIM4_9BACT</name>
<sequence length="32" mass="3820">MNLLGNFLDFFNKTDKIYNAKNINNNIEKIIF</sequence>
<accession>A0A128EIM4</accession>
<dbReference type="EMBL" id="FIZP01000010">
    <property type="protein sequence ID" value="CZE48694.1"/>
    <property type="molecule type" value="Genomic_DNA"/>
</dbReference>
<keyword evidence="2" id="KW-1185">Reference proteome</keyword>
<dbReference type="Proteomes" id="UP000069632">
    <property type="component" value="Unassembled WGS sequence"/>
</dbReference>
<gene>
    <name evidence="1" type="ORF">ERS672216_01548</name>
</gene>
<evidence type="ECO:0000313" key="2">
    <source>
        <dbReference type="Proteomes" id="UP000069632"/>
    </source>
</evidence>
<protein>
    <submittedName>
        <fullName evidence="1">Uncharacterized protein</fullName>
    </submittedName>
</protein>